<dbReference type="PANTHER" id="PTHR43544:SF12">
    <property type="entry name" value="NAD(P)-BINDING ROSSMANN-FOLD SUPERFAMILY PROTEIN"/>
    <property type="match status" value="1"/>
</dbReference>
<name>A0A0X3TRL9_9RHOB</name>
<protein>
    <submittedName>
        <fullName evidence="1">C factor, cell signaling protein</fullName>
    </submittedName>
</protein>
<gene>
    <name evidence="1" type="ORF">AVO44_14570</name>
</gene>
<dbReference type="InterPro" id="IPR036291">
    <property type="entry name" value="NAD(P)-bd_dom_sf"/>
</dbReference>
<dbReference type="STRING" id="1685378.AVO44_14570"/>
<sequence>MEKALIIGASGGIGQAVCQQLTGRGVAVTALSRSTDGFDLTDPDRVHHILEEIPGPFDLIFVASGALEIKGSEPEKTFRTLSAQAMMDQFALNAVGPALVLRHAARLLPRDRRAVFAVLSARVGSIGDNRLGGWVSYRAAKAAVNQIVHTASIELARTHKQAICVALHPGTVKTEFTRKYLGRHPAVEPDEAAANLLNVTERLTPADTGAFFDWAGKPVPW</sequence>
<accession>A0A0X3TRL9</accession>
<dbReference type="InterPro" id="IPR002347">
    <property type="entry name" value="SDR_fam"/>
</dbReference>
<dbReference type="InterPro" id="IPR051468">
    <property type="entry name" value="Fungal_SecMetab_SDRs"/>
</dbReference>
<proteinExistence type="predicted"/>
<dbReference type="AlphaFoldDB" id="A0A0X3TRL9"/>
<dbReference type="PANTHER" id="PTHR43544">
    <property type="entry name" value="SHORT-CHAIN DEHYDROGENASE/REDUCTASE"/>
    <property type="match status" value="1"/>
</dbReference>
<dbReference type="Proteomes" id="UP000053690">
    <property type="component" value="Unassembled WGS sequence"/>
</dbReference>
<evidence type="ECO:0000313" key="2">
    <source>
        <dbReference type="Proteomes" id="UP000053690"/>
    </source>
</evidence>
<dbReference type="GO" id="GO:0016491">
    <property type="term" value="F:oxidoreductase activity"/>
    <property type="evidence" value="ECO:0007669"/>
    <property type="project" value="TreeGrafter"/>
</dbReference>
<reference evidence="2" key="1">
    <citation type="submission" date="2015-12" db="EMBL/GenBank/DDBJ databases">
        <authorList>
            <person name="Zhang G."/>
            <person name="Stingl U."/>
        </authorList>
    </citation>
    <scope>NUCLEOTIDE SEQUENCE [LARGE SCALE GENOMIC DNA]</scope>
    <source>
        <strain evidence="2">ZGT108</strain>
    </source>
</reference>
<dbReference type="PRINTS" id="PR00081">
    <property type="entry name" value="GDHRDH"/>
</dbReference>
<dbReference type="GO" id="GO:0005737">
    <property type="term" value="C:cytoplasm"/>
    <property type="evidence" value="ECO:0007669"/>
    <property type="project" value="TreeGrafter"/>
</dbReference>
<dbReference type="RefSeq" id="WP_068338226.1">
    <property type="nucleotide sequence ID" value="NZ_LQBP01000007.1"/>
</dbReference>
<keyword evidence="2" id="KW-1185">Reference proteome</keyword>
<dbReference type="SUPFAM" id="SSF51735">
    <property type="entry name" value="NAD(P)-binding Rossmann-fold domains"/>
    <property type="match status" value="1"/>
</dbReference>
<dbReference type="Pfam" id="PF00106">
    <property type="entry name" value="adh_short"/>
    <property type="match status" value="1"/>
</dbReference>
<evidence type="ECO:0000313" key="1">
    <source>
        <dbReference type="EMBL" id="KUJ78372.1"/>
    </source>
</evidence>
<organism evidence="1 2">
    <name type="scientific">Ruegeria profundi</name>
    <dbReference type="NCBI Taxonomy" id="1685378"/>
    <lineage>
        <taxon>Bacteria</taxon>
        <taxon>Pseudomonadati</taxon>
        <taxon>Pseudomonadota</taxon>
        <taxon>Alphaproteobacteria</taxon>
        <taxon>Rhodobacterales</taxon>
        <taxon>Roseobacteraceae</taxon>
        <taxon>Ruegeria</taxon>
    </lineage>
</organism>
<comment type="caution">
    <text evidence="1">The sequence shown here is derived from an EMBL/GenBank/DDBJ whole genome shotgun (WGS) entry which is preliminary data.</text>
</comment>
<dbReference type="OrthoDB" id="9785826at2"/>
<dbReference type="Gene3D" id="3.40.50.720">
    <property type="entry name" value="NAD(P)-binding Rossmann-like Domain"/>
    <property type="match status" value="1"/>
</dbReference>
<dbReference type="EMBL" id="LQBP01000007">
    <property type="protein sequence ID" value="KUJ78372.1"/>
    <property type="molecule type" value="Genomic_DNA"/>
</dbReference>